<dbReference type="HAMAP" id="MF_00226_B">
    <property type="entry name" value="CinA_B"/>
    <property type="match status" value="1"/>
</dbReference>
<dbReference type="InterPro" id="IPR036425">
    <property type="entry name" value="MoaB/Mog-like_dom_sf"/>
</dbReference>
<dbReference type="Pfam" id="PF18146">
    <property type="entry name" value="CinA_KH"/>
    <property type="match status" value="1"/>
</dbReference>
<dbReference type="EMBL" id="JAHLFK010000002">
    <property type="protein sequence ID" value="MBU3829352.1"/>
    <property type="molecule type" value="Genomic_DNA"/>
</dbReference>
<evidence type="ECO:0000313" key="4">
    <source>
        <dbReference type="EMBL" id="MBU3829352.1"/>
    </source>
</evidence>
<feature type="coiled-coil region" evidence="2">
    <location>
        <begin position="220"/>
        <end position="247"/>
    </location>
</feature>
<dbReference type="InterPro" id="IPR041424">
    <property type="entry name" value="CinA_KH"/>
</dbReference>
<dbReference type="Pfam" id="PF02464">
    <property type="entry name" value="CinA"/>
    <property type="match status" value="1"/>
</dbReference>
<feature type="domain" description="MoaB/Mog" evidence="3">
    <location>
        <begin position="4"/>
        <end position="168"/>
    </location>
</feature>
<evidence type="ECO:0000313" key="5">
    <source>
        <dbReference type="Proteomes" id="UP000824180"/>
    </source>
</evidence>
<keyword evidence="2" id="KW-0175">Coiled coil</keyword>
<evidence type="ECO:0000256" key="1">
    <source>
        <dbReference type="HAMAP-Rule" id="MF_00226"/>
    </source>
</evidence>
<dbReference type="InterPro" id="IPR001453">
    <property type="entry name" value="MoaB/Mog_dom"/>
</dbReference>
<accession>A0A9E2NUI1</accession>
<dbReference type="InterPro" id="IPR008135">
    <property type="entry name" value="Competence-induced_CinA"/>
</dbReference>
<dbReference type="SUPFAM" id="SSF142433">
    <property type="entry name" value="CinA-like"/>
    <property type="match status" value="1"/>
</dbReference>
<dbReference type="PIRSF" id="PIRSF006728">
    <property type="entry name" value="CinA"/>
    <property type="match status" value="1"/>
</dbReference>
<dbReference type="Pfam" id="PF00994">
    <property type="entry name" value="MoCF_biosynth"/>
    <property type="match status" value="1"/>
</dbReference>
<dbReference type="NCBIfam" id="TIGR00200">
    <property type="entry name" value="cinA_nterm"/>
    <property type="match status" value="1"/>
</dbReference>
<reference evidence="4" key="2">
    <citation type="submission" date="2021-04" db="EMBL/GenBank/DDBJ databases">
        <authorList>
            <person name="Gilroy R."/>
        </authorList>
    </citation>
    <scope>NUCLEOTIDE SEQUENCE</scope>
    <source>
        <strain evidence="4">876</strain>
    </source>
</reference>
<dbReference type="SMART" id="SM00852">
    <property type="entry name" value="MoCF_biosynth"/>
    <property type="match status" value="1"/>
</dbReference>
<dbReference type="Proteomes" id="UP000824180">
    <property type="component" value="Unassembled WGS sequence"/>
</dbReference>
<dbReference type="InterPro" id="IPR036653">
    <property type="entry name" value="CinA-like_C"/>
</dbReference>
<dbReference type="NCBIfam" id="NF001813">
    <property type="entry name" value="PRK00549.1"/>
    <property type="match status" value="1"/>
</dbReference>
<dbReference type="Gene3D" id="3.30.70.2860">
    <property type="match status" value="1"/>
</dbReference>
<comment type="caution">
    <text evidence="4">The sequence shown here is derived from an EMBL/GenBank/DDBJ whole genome shotgun (WGS) entry which is preliminary data.</text>
</comment>
<dbReference type="InterPro" id="IPR008136">
    <property type="entry name" value="CinA_C"/>
</dbReference>
<dbReference type="CDD" id="cd00885">
    <property type="entry name" value="cinA"/>
    <property type="match status" value="1"/>
</dbReference>
<organism evidence="4 5">
    <name type="scientific">Candidatus Limosilactobacillus merdavium</name>
    <dbReference type="NCBI Taxonomy" id="2838651"/>
    <lineage>
        <taxon>Bacteria</taxon>
        <taxon>Bacillati</taxon>
        <taxon>Bacillota</taxon>
        <taxon>Bacilli</taxon>
        <taxon>Lactobacillales</taxon>
        <taxon>Lactobacillaceae</taxon>
        <taxon>Limosilactobacillus</taxon>
    </lineage>
</organism>
<dbReference type="NCBIfam" id="TIGR00199">
    <property type="entry name" value="PncC_domain"/>
    <property type="match status" value="1"/>
</dbReference>
<sequence>MEAEIISVGDELQRGDIVNTNAAYLAKQLNNLGISVHAQLTVGDDSSAIINSVQEAAHRVQLIFVCGGLGPTADDVTLAAVAASMEEPVKTDEPTWQHLLAIFAERQITVQPENKRQAQYIGELLPNEQGLALGSWLKRGQQRIVALPGPPAEFKGMVEQAVIPRITKEFKVGSTIQTRALHFLGNPESTLMKELAPLAKEFPDVTITSYVKPTNIEVRLTTTADKLNDAERRFDQVTEKILEKESKFYLGEGKNFSLATKVVGLLKERQLKITGAESLTGGLFQSTVCSVPGASEIFDGGFVTYAATAKASLLGIPSSLIEKYGVVSSETAQAMAEHSKEKLGSNIGIGFTGVAGPDSLEGQPAGTVWIGLAIDGHKTITKQLHLAGYLGRQEIRLLSVQYGLQMILQSLTK</sequence>
<name>A0A9E2NUI1_9LACO</name>
<dbReference type="PANTHER" id="PTHR13939">
    <property type="entry name" value="NICOTINAMIDE-NUCLEOTIDE AMIDOHYDROLASE PNCC"/>
    <property type="match status" value="1"/>
</dbReference>
<dbReference type="Gene3D" id="3.90.950.20">
    <property type="entry name" value="CinA-like"/>
    <property type="match status" value="1"/>
</dbReference>
<proteinExistence type="inferred from homology"/>
<dbReference type="PANTHER" id="PTHR13939:SF0">
    <property type="entry name" value="NMN AMIDOHYDROLASE-LIKE PROTEIN YFAY"/>
    <property type="match status" value="1"/>
</dbReference>
<comment type="similarity">
    <text evidence="1">Belongs to the CinA family.</text>
</comment>
<dbReference type="SUPFAM" id="SSF53218">
    <property type="entry name" value="Molybdenum cofactor biosynthesis proteins"/>
    <property type="match status" value="1"/>
</dbReference>
<evidence type="ECO:0000259" key="3">
    <source>
        <dbReference type="SMART" id="SM00852"/>
    </source>
</evidence>
<reference evidence="4" key="1">
    <citation type="journal article" date="2021" name="PeerJ">
        <title>Extensive microbial diversity within the chicken gut microbiome revealed by metagenomics and culture.</title>
        <authorList>
            <person name="Gilroy R."/>
            <person name="Ravi A."/>
            <person name="Getino M."/>
            <person name="Pursley I."/>
            <person name="Horton D.L."/>
            <person name="Alikhan N.F."/>
            <person name="Baker D."/>
            <person name="Gharbi K."/>
            <person name="Hall N."/>
            <person name="Watson M."/>
            <person name="Adriaenssens E.M."/>
            <person name="Foster-Nyarko E."/>
            <person name="Jarju S."/>
            <person name="Secka A."/>
            <person name="Antonio M."/>
            <person name="Oren A."/>
            <person name="Chaudhuri R.R."/>
            <person name="La Ragione R."/>
            <person name="Hildebrand F."/>
            <person name="Pallen M.J."/>
        </authorList>
    </citation>
    <scope>NUCLEOTIDE SEQUENCE</scope>
    <source>
        <strain evidence="4">876</strain>
    </source>
</reference>
<dbReference type="InterPro" id="IPR050101">
    <property type="entry name" value="CinA"/>
</dbReference>
<protein>
    <recommendedName>
        <fullName evidence="1">Putative competence-damage inducible protein</fullName>
    </recommendedName>
</protein>
<evidence type="ECO:0000256" key="2">
    <source>
        <dbReference type="SAM" id="Coils"/>
    </source>
</evidence>
<gene>
    <name evidence="1" type="primary">cinA</name>
    <name evidence="4" type="ORF">H9843_00375</name>
</gene>
<dbReference type="Gene3D" id="3.40.980.10">
    <property type="entry name" value="MoaB/Mog-like domain"/>
    <property type="match status" value="1"/>
</dbReference>
<dbReference type="AlphaFoldDB" id="A0A9E2NUI1"/>